<name>A0A0R1UUV5_9LACO</name>
<dbReference type="STRING" id="1423801.FD50_GL001895"/>
<dbReference type="PANTHER" id="PTHR42919">
    <property type="entry name" value="N-ALPHA-ACETYLTRANSFERASE"/>
    <property type="match status" value="1"/>
</dbReference>
<dbReference type="InterPro" id="IPR051556">
    <property type="entry name" value="N-term/lysine_N-AcTrnsfr"/>
</dbReference>
<dbReference type="SUPFAM" id="SSF55729">
    <property type="entry name" value="Acyl-CoA N-acyltransferases (Nat)"/>
    <property type="match status" value="1"/>
</dbReference>
<keyword evidence="2" id="KW-0012">Acyltransferase</keyword>
<reference evidence="4 5" key="1">
    <citation type="journal article" date="2015" name="Genome Announc.">
        <title>Expanding the biotechnology potential of lactobacilli through comparative genomics of 213 strains and associated genera.</title>
        <authorList>
            <person name="Sun Z."/>
            <person name="Harris H.M."/>
            <person name="McCann A."/>
            <person name="Guo C."/>
            <person name="Argimon S."/>
            <person name="Zhang W."/>
            <person name="Yang X."/>
            <person name="Jeffery I.B."/>
            <person name="Cooney J.C."/>
            <person name="Kagawa T.F."/>
            <person name="Liu W."/>
            <person name="Song Y."/>
            <person name="Salvetti E."/>
            <person name="Wrobel A."/>
            <person name="Rasinkangas P."/>
            <person name="Parkhill J."/>
            <person name="Rea M.C."/>
            <person name="O'Sullivan O."/>
            <person name="Ritari J."/>
            <person name="Douillard F.P."/>
            <person name="Paul Ross R."/>
            <person name="Yang R."/>
            <person name="Briner A.E."/>
            <person name="Felis G.E."/>
            <person name="de Vos W.M."/>
            <person name="Barrangou R."/>
            <person name="Klaenhammer T.R."/>
            <person name="Caufield P.W."/>
            <person name="Cui Y."/>
            <person name="Zhang H."/>
            <person name="O'Toole P.W."/>
        </authorList>
    </citation>
    <scope>NUCLEOTIDE SEQUENCE [LARGE SCALE GENOMIC DNA]</scope>
    <source>
        <strain evidence="4 5">DSM 16230</strain>
    </source>
</reference>
<evidence type="ECO:0000256" key="1">
    <source>
        <dbReference type="ARBA" id="ARBA00022679"/>
    </source>
</evidence>
<dbReference type="Proteomes" id="UP000051166">
    <property type="component" value="Unassembled WGS sequence"/>
</dbReference>
<evidence type="ECO:0000313" key="5">
    <source>
        <dbReference type="Proteomes" id="UP000051166"/>
    </source>
</evidence>
<dbReference type="AlphaFoldDB" id="A0A0R1UUV5"/>
<comment type="caution">
    <text evidence="4">The sequence shown here is derived from an EMBL/GenBank/DDBJ whole genome shotgun (WGS) entry which is preliminary data.</text>
</comment>
<protein>
    <submittedName>
        <fullName evidence="4">GCN5-like N-acetyltransferase</fullName>
    </submittedName>
</protein>
<dbReference type="PATRIC" id="fig|1423801.4.peg.1936"/>
<evidence type="ECO:0000313" key="4">
    <source>
        <dbReference type="EMBL" id="KRL96953.1"/>
    </source>
</evidence>
<evidence type="ECO:0000259" key="3">
    <source>
        <dbReference type="PROSITE" id="PS51186"/>
    </source>
</evidence>
<dbReference type="CDD" id="cd04301">
    <property type="entry name" value="NAT_SF"/>
    <property type="match status" value="1"/>
</dbReference>
<keyword evidence="5" id="KW-1185">Reference proteome</keyword>
<feature type="domain" description="N-acetyltransferase" evidence="3">
    <location>
        <begin position="33"/>
        <end position="186"/>
    </location>
</feature>
<dbReference type="InterPro" id="IPR000182">
    <property type="entry name" value="GNAT_dom"/>
</dbReference>
<dbReference type="PANTHER" id="PTHR42919:SF8">
    <property type="entry name" value="N-ALPHA-ACETYLTRANSFERASE 50"/>
    <property type="match status" value="1"/>
</dbReference>
<sequence>MVKRQSAKLLGGLKMENEMKRVKRTEAATLRTLSIATFNETFEADNTVENMRAYLQAAYNLEKLKQELANPDSEFQFIFHAGKLAGYVKLNVGEAQSESQGKKALEIERIYIKQEFKRQGLGSKLLNYGIEQAQKLGKDYVWLGVWEHNNSALRFYHKMGFKQFGEHVFKMGTDLQRDLLVKRDVSAVLAESF</sequence>
<dbReference type="Gene3D" id="3.40.630.30">
    <property type="match status" value="1"/>
</dbReference>
<dbReference type="GO" id="GO:0016747">
    <property type="term" value="F:acyltransferase activity, transferring groups other than amino-acyl groups"/>
    <property type="evidence" value="ECO:0007669"/>
    <property type="project" value="InterPro"/>
</dbReference>
<keyword evidence="1 4" id="KW-0808">Transferase</keyword>
<proteinExistence type="predicted"/>
<dbReference type="EMBL" id="AZFQ01000054">
    <property type="protein sequence ID" value="KRL96953.1"/>
    <property type="molecule type" value="Genomic_DNA"/>
</dbReference>
<organism evidence="4 5">
    <name type="scientific">Liquorilactobacillus satsumensis DSM 16230 = JCM 12392</name>
    <dbReference type="NCBI Taxonomy" id="1423801"/>
    <lineage>
        <taxon>Bacteria</taxon>
        <taxon>Bacillati</taxon>
        <taxon>Bacillota</taxon>
        <taxon>Bacilli</taxon>
        <taxon>Lactobacillales</taxon>
        <taxon>Lactobacillaceae</taxon>
        <taxon>Liquorilactobacillus</taxon>
    </lineage>
</organism>
<accession>A0A0R1UUV5</accession>
<dbReference type="Pfam" id="PF00583">
    <property type="entry name" value="Acetyltransf_1"/>
    <property type="match status" value="1"/>
</dbReference>
<evidence type="ECO:0000256" key="2">
    <source>
        <dbReference type="ARBA" id="ARBA00023315"/>
    </source>
</evidence>
<dbReference type="InterPro" id="IPR016181">
    <property type="entry name" value="Acyl_CoA_acyltransferase"/>
</dbReference>
<gene>
    <name evidence="4" type="ORF">FD50_GL001895</name>
</gene>
<dbReference type="PROSITE" id="PS51186">
    <property type="entry name" value="GNAT"/>
    <property type="match status" value="1"/>
</dbReference>